<gene>
    <name evidence="2" type="ORF">K9D25_23360</name>
</gene>
<feature type="domain" description="(S)-ureidoglycine aminohydrolase cupin" evidence="1">
    <location>
        <begin position="41"/>
        <end position="111"/>
    </location>
</feature>
<dbReference type="KEGG" id="apol:K9D25_23360"/>
<dbReference type="Gene3D" id="2.60.120.10">
    <property type="entry name" value="Jelly Rolls"/>
    <property type="match status" value="1"/>
</dbReference>
<dbReference type="InterPro" id="IPR008579">
    <property type="entry name" value="UGlyAH_Cupin_dom"/>
</dbReference>
<dbReference type="EMBL" id="CP083241">
    <property type="protein sequence ID" value="UOK73593.1"/>
    <property type="molecule type" value="Genomic_DNA"/>
</dbReference>
<organism evidence="2 3">
    <name type="scientific">Ancylobacter polymorphus</name>
    <dbReference type="NCBI Taxonomy" id="223390"/>
    <lineage>
        <taxon>Bacteria</taxon>
        <taxon>Pseudomonadati</taxon>
        <taxon>Pseudomonadota</taxon>
        <taxon>Alphaproteobacteria</taxon>
        <taxon>Hyphomicrobiales</taxon>
        <taxon>Xanthobacteraceae</taxon>
        <taxon>Ancylobacter</taxon>
    </lineage>
</organism>
<evidence type="ECO:0000313" key="2">
    <source>
        <dbReference type="EMBL" id="UOK73593.1"/>
    </source>
</evidence>
<dbReference type="PANTHER" id="PTHR40943:SF2">
    <property type="entry name" value="(S)-UREIDOGLYCINE AMINOHYDROLASE CUPIN DOMAIN-CONTAINING PROTEIN"/>
    <property type="match status" value="1"/>
</dbReference>
<evidence type="ECO:0000259" key="1">
    <source>
        <dbReference type="Pfam" id="PF05899"/>
    </source>
</evidence>
<geneLocation type="plasmid" evidence="2 3">
    <name>pB</name>
</geneLocation>
<dbReference type="SUPFAM" id="SSF51182">
    <property type="entry name" value="RmlC-like cupins"/>
    <property type="match status" value="1"/>
</dbReference>
<keyword evidence="2" id="KW-0614">Plasmid</keyword>
<name>A0A9E7ACA5_9HYPH</name>
<proteinExistence type="predicted"/>
<dbReference type="InterPro" id="IPR011051">
    <property type="entry name" value="RmlC_Cupin_sf"/>
</dbReference>
<dbReference type="AlphaFoldDB" id="A0A9E7ACA5"/>
<sequence length="117" mass="12678">MSHLVVFDLANPGAPEQSKAAPERLIAGDPSYRTWEMAAAAHGGIHTGIWEATPGVTRSIKGETWEYCTILSGTVILTEEGGAARRFTAGDTFVMRPGFVGTWETVETVRKLWVTVT</sequence>
<dbReference type="PANTHER" id="PTHR40943">
    <property type="entry name" value="CYTOPLASMIC PROTEIN-RELATED"/>
    <property type="match status" value="1"/>
</dbReference>
<protein>
    <submittedName>
        <fullName evidence="2">Cupin domain-containing protein</fullName>
    </submittedName>
</protein>
<dbReference type="RefSeq" id="WP_244451208.1">
    <property type="nucleotide sequence ID" value="NZ_CP083241.1"/>
</dbReference>
<dbReference type="InterPro" id="IPR014710">
    <property type="entry name" value="RmlC-like_jellyroll"/>
</dbReference>
<dbReference type="Proteomes" id="UP000831684">
    <property type="component" value="Plasmid pB"/>
</dbReference>
<evidence type="ECO:0000313" key="3">
    <source>
        <dbReference type="Proteomes" id="UP000831684"/>
    </source>
</evidence>
<dbReference type="Pfam" id="PF05899">
    <property type="entry name" value="Cupin_3"/>
    <property type="match status" value="1"/>
</dbReference>
<reference evidence="2" key="1">
    <citation type="submission" date="2021-09" db="EMBL/GenBank/DDBJ databases">
        <title>Network and meta-omics reveal the key degrader and cooperation patterns in an efficient 1,4-dioxane-degrading microbial community.</title>
        <authorList>
            <person name="Dai C."/>
        </authorList>
    </citation>
    <scope>NUCLEOTIDE SEQUENCE</scope>
    <source>
        <strain evidence="2">ZM13</strain>
        <plasmid evidence="2">pB</plasmid>
    </source>
</reference>
<accession>A0A9E7ACA5</accession>
<dbReference type="CDD" id="cd02227">
    <property type="entry name" value="cupin_TM1112-like"/>
    <property type="match status" value="1"/>
</dbReference>